<dbReference type="EMBL" id="LACH01000039">
    <property type="protein sequence ID" value="KJZ64385.1"/>
    <property type="molecule type" value="Genomic_DNA"/>
</dbReference>
<comment type="caution">
    <text evidence="2">The sequence shown here is derived from an EMBL/GenBank/DDBJ whole genome shotgun (WGS) entry which is preliminary data.</text>
</comment>
<feature type="transmembrane region" description="Helical" evidence="1">
    <location>
        <begin position="130"/>
        <end position="147"/>
    </location>
</feature>
<protein>
    <submittedName>
        <fullName evidence="2">Uncharacterized protein</fullName>
    </submittedName>
</protein>
<accession>A0A0F4V7A5</accession>
<dbReference type="RefSeq" id="WP_046054967.1">
    <property type="nucleotide sequence ID" value="NZ_LACH01000039.1"/>
</dbReference>
<keyword evidence="1" id="KW-0812">Transmembrane</keyword>
<organism evidence="2 3">
    <name type="scientific">Pseudomonas fluorescens</name>
    <dbReference type="NCBI Taxonomy" id="294"/>
    <lineage>
        <taxon>Bacteria</taxon>
        <taxon>Pseudomonadati</taxon>
        <taxon>Pseudomonadota</taxon>
        <taxon>Gammaproteobacteria</taxon>
        <taxon>Pseudomonadales</taxon>
        <taxon>Pseudomonadaceae</taxon>
        <taxon>Pseudomonas</taxon>
    </lineage>
</organism>
<evidence type="ECO:0000313" key="2">
    <source>
        <dbReference type="EMBL" id="KJZ64385.1"/>
    </source>
</evidence>
<gene>
    <name evidence="2" type="ORF">VD17_18095</name>
</gene>
<dbReference type="Proteomes" id="UP000033400">
    <property type="component" value="Unassembled WGS sequence"/>
</dbReference>
<evidence type="ECO:0000313" key="3">
    <source>
        <dbReference type="Proteomes" id="UP000033400"/>
    </source>
</evidence>
<feature type="transmembrane region" description="Helical" evidence="1">
    <location>
        <begin position="100"/>
        <end position="118"/>
    </location>
</feature>
<dbReference type="AlphaFoldDB" id="A0A0F4V7A5"/>
<sequence length="170" mass="19418">MSNKTTGNGTVNYFNKLRSDYLVERKSHLETILMTLYGLWSRLIRSKKYLSGIIMAEQVMINKYSSIVKNDFDAKVISKTDIKKYKAALKGANVKYKQRSDFLVIMVSIISLLGLTTFSDKAPFYMDKPIPFFAVVLFLLMVIMAAIERINMNSVVAENEELINIFDSAF</sequence>
<evidence type="ECO:0000256" key="1">
    <source>
        <dbReference type="SAM" id="Phobius"/>
    </source>
</evidence>
<reference evidence="2 3" key="1">
    <citation type="submission" date="2015-03" db="EMBL/GenBank/DDBJ databases">
        <title>Comparative genomics of Pseudomonas insights into diversity of traits involved in vanlence and defense.</title>
        <authorList>
            <person name="Qin Y."/>
        </authorList>
    </citation>
    <scope>NUCLEOTIDE SEQUENCE [LARGE SCALE GENOMIC DNA]</scope>
    <source>
        <strain evidence="2 3">H24</strain>
    </source>
</reference>
<keyword evidence="1" id="KW-0472">Membrane</keyword>
<dbReference type="PATRIC" id="fig|294.133.peg.3243"/>
<name>A0A0F4V7A5_PSEFL</name>
<keyword evidence="1" id="KW-1133">Transmembrane helix</keyword>
<proteinExistence type="predicted"/>